<comment type="caution">
    <text evidence="1">The sequence shown here is derived from an EMBL/GenBank/DDBJ whole genome shotgun (WGS) entry which is preliminary data.</text>
</comment>
<dbReference type="PANTHER" id="PTHR36456:SF1">
    <property type="entry name" value="UPF0232 PROTEIN SCO3875"/>
    <property type="match status" value="1"/>
</dbReference>
<organism evidence="1 2">
    <name type="scientific">Hallerella succinigenes</name>
    <dbReference type="NCBI Taxonomy" id="1896222"/>
    <lineage>
        <taxon>Bacteria</taxon>
        <taxon>Pseudomonadati</taxon>
        <taxon>Fibrobacterota</taxon>
        <taxon>Fibrobacteria</taxon>
        <taxon>Fibrobacterales</taxon>
        <taxon>Fibrobacteraceae</taxon>
        <taxon>Hallerella</taxon>
    </lineage>
</organism>
<evidence type="ECO:0000313" key="1">
    <source>
        <dbReference type="EMBL" id="PJJ41410.1"/>
    </source>
</evidence>
<accession>A0A2M9A6Q8</accession>
<dbReference type="EMBL" id="PGEX01000001">
    <property type="protein sequence ID" value="PJJ41410.1"/>
    <property type="molecule type" value="Genomic_DNA"/>
</dbReference>
<dbReference type="OrthoDB" id="9793703at2"/>
<dbReference type="RefSeq" id="WP_100425379.1">
    <property type="nucleotide sequence ID" value="NZ_PGEX01000001.1"/>
</dbReference>
<sequence length="106" mass="11922">MSAEENNPKLHKTPQPTHASVLLAKVLAQRNIGQKQDLFTLFSNFEKLFGKHLTEHLKITDLKDGILVIKASNSVWKNEASYQKKAIIDRCNGLLGAPRVKGIRFI</sequence>
<evidence type="ECO:0000313" key="2">
    <source>
        <dbReference type="Proteomes" id="UP000231134"/>
    </source>
</evidence>
<dbReference type="Pfam" id="PF05258">
    <property type="entry name" value="DciA"/>
    <property type="match status" value="1"/>
</dbReference>
<protein>
    <submittedName>
        <fullName evidence="1">Uncharacterized protein DUF721</fullName>
    </submittedName>
</protein>
<proteinExistence type="predicted"/>
<dbReference type="InterPro" id="IPR007922">
    <property type="entry name" value="DciA-like"/>
</dbReference>
<dbReference type="AlphaFoldDB" id="A0A2M9A6Q8"/>
<dbReference type="PANTHER" id="PTHR36456">
    <property type="entry name" value="UPF0232 PROTEIN SCO3875"/>
    <property type="match status" value="1"/>
</dbReference>
<keyword evidence="2" id="KW-1185">Reference proteome</keyword>
<name>A0A2M9A6Q8_9BACT</name>
<reference evidence="1 2" key="1">
    <citation type="submission" date="2017-11" db="EMBL/GenBank/DDBJ databases">
        <title>Animal gut microbial communities from fecal samples from Wisconsin, USA.</title>
        <authorList>
            <person name="Neumann A."/>
        </authorList>
    </citation>
    <scope>NUCLEOTIDE SEQUENCE [LARGE SCALE GENOMIC DNA]</scope>
    <source>
        <strain evidence="1 2">UWS3</strain>
    </source>
</reference>
<dbReference type="Proteomes" id="UP000231134">
    <property type="component" value="Unassembled WGS sequence"/>
</dbReference>
<gene>
    <name evidence="1" type="ORF">BGX16_1376</name>
</gene>